<dbReference type="RefSeq" id="WP_379979969.1">
    <property type="nucleotide sequence ID" value="NZ_JBHSFV010000009.1"/>
</dbReference>
<dbReference type="EMBL" id="JBHSFV010000009">
    <property type="protein sequence ID" value="MFC4635085.1"/>
    <property type="molecule type" value="Genomic_DNA"/>
</dbReference>
<dbReference type="Proteomes" id="UP001596043">
    <property type="component" value="Unassembled WGS sequence"/>
</dbReference>
<evidence type="ECO:0008006" key="3">
    <source>
        <dbReference type="Google" id="ProtNLM"/>
    </source>
</evidence>
<keyword evidence="2" id="KW-1185">Reference proteome</keyword>
<accession>A0ABV9HZ64</accession>
<proteinExistence type="predicted"/>
<sequence length="228" mass="28021">MKPAHIKCQRLKEVRRIYKRQRAIRAEQRALGHTKLDTPIRHGWYKEFVVTKRMERYKHQDAMLEIIAILEKYDWGRTKEEAARRWDTRTSQHLIVRDIPTLSRRQFNKLSDKAKTLCIPFRFYYHKHKTKTRFYVKLPKGTYRIKFTRAYITHRRNIDPLLEQENDFLESLYLRPGYYEAKRKLHPWNSRWPSYNRRGRNYINAKLKGLRDSEIQDIINEELSWEKN</sequence>
<reference evidence="2" key="1">
    <citation type="journal article" date="2019" name="Int. J. Syst. Evol. Microbiol.">
        <title>The Global Catalogue of Microorganisms (GCM) 10K type strain sequencing project: providing services to taxonomists for standard genome sequencing and annotation.</title>
        <authorList>
            <consortium name="The Broad Institute Genomics Platform"/>
            <consortium name="The Broad Institute Genome Sequencing Center for Infectious Disease"/>
            <person name="Wu L."/>
            <person name="Ma J."/>
        </authorList>
    </citation>
    <scope>NUCLEOTIDE SEQUENCE [LARGE SCALE GENOMIC DNA]</scope>
    <source>
        <strain evidence="2">YJ-61-S</strain>
    </source>
</reference>
<organism evidence="1 2">
    <name type="scientific">Dokdonia ponticola</name>
    <dbReference type="NCBI Taxonomy" id="2041041"/>
    <lineage>
        <taxon>Bacteria</taxon>
        <taxon>Pseudomonadati</taxon>
        <taxon>Bacteroidota</taxon>
        <taxon>Flavobacteriia</taxon>
        <taxon>Flavobacteriales</taxon>
        <taxon>Flavobacteriaceae</taxon>
        <taxon>Dokdonia</taxon>
    </lineage>
</organism>
<protein>
    <recommendedName>
        <fullName evidence="3">Transposase</fullName>
    </recommendedName>
</protein>
<evidence type="ECO:0000313" key="1">
    <source>
        <dbReference type="EMBL" id="MFC4635085.1"/>
    </source>
</evidence>
<gene>
    <name evidence="1" type="ORF">ACFO3O_14280</name>
</gene>
<evidence type="ECO:0000313" key="2">
    <source>
        <dbReference type="Proteomes" id="UP001596043"/>
    </source>
</evidence>
<name>A0ABV9HZ64_9FLAO</name>
<comment type="caution">
    <text evidence="1">The sequence shown here is derived from an EMBL/GenBank/DDBJ whole genome shotgun (WGS) entry which is preliminary data.</text>
</comment>